<organism evidence="1 2">
    <name type="scientific">Clonorchis sinensis</name>
    <name type="common">Chinese liver fluke</name>
    <dbReference type="NCBI Taxonomy" id="79923"/>
    <lineage>
        <taxon>Eukaryota</taxon>
        <taxon>Metazoa</taxon>
        <taxon>Spiralia</taxon>
        <taxon>Lophotrochozoa</taxon>
        <taxon>Platyhelminthes</taxon>
        <taxon>Trematoda</taxon>
        <taxon>Digenea</taxon>
        <taxon>Opisthorchiida</taxon>
        <taxon>Opisthorchiata</taxon>
        <taxon>Opisthorchiidae</taxon>
        <taxon>Clonorchis</taxon>
    </lineage>
</organism>
<gene>
    <name evidence="1" type="ORF">CSKR_201278</name>
</gene>
<name>A0A8T1MPA7_CLOSI</name>
<dbReference type="AlphaFoldDB" id="A0A8T1MPA7"/>
<protein>
    <submittedName>
        <fullName evidence="1">Uncharacterized protein</fullName>
    </submittedName>
</protein>
<sequence length="50" mass="5450">METNWFAIDLAVGGIKRPPGGAKNSKSNKDYLKTFEFRVATGIAEFATSN</sequence>
<proteinExistence type="predicted"/>
<evidence type="ECO:0000313" key="2">
    <source>
        <dbReference type="Proteomes" id="UP000286415"/>
    </source>
</evidence>
<keyword evidence="2" id="KW-1185">Reference proteome</keyword>
<reference evidence="1 2" key="2">
    <citation type="journal article" date="2021" name="Genomics">
        <title>High-quality reference genome for Clonorchis sinensis.</title>
        <authorList>
            <person name="Young N.D."/>
            <person name="Stroehlein A.J."/>
            <person name="Kinkar L."/>
            <person name="Wang T."/>
            <person name="Sohn W.M."/>
            <person name="Chang B.C.H."/>
            <person name="Kaur P."/>
            <person name="Weisz D."/>
            <person name="Dudchenko O."/>
            <person name="Aiden E.L."/>
            <person name="Korhonen P.K."/>
            <person name="Gasser R.B."/>
        </authorList>
    </citation>
    <scope>NUCLEOTIDE SEQUENCE [LARGE SCALE GENOMIC DNA]</scope>
    <source>
        <strain evidence="1">Cs-k2</strain>
    </source>
</reference>
<accession>A0A8T1MPA7</accession>
<reference evidence="1 2" key="1">
    <citation type="journal article" date="2018" name="Biotechnol. Adv.">
        <title>Improved genomic resources and new bioinformatic workflow for the carcinogenic parasite Clonorchis sinensis: Biotechnological implications.</title>
        <authorList>
            <person name="Wang D."/>
            <person name="Korhonen P.K."/>
            <person name="Gasser R.B."/>
            <person name="Young N.D."/>
        </authorList>
    </citation>
    <scope>NUCLEOTIDE SEQUENCE [LARGE SCALE GENOMIC DNA]</scope>
    <source>
        <strain evidence="1">Cs-k2</strain>
    </source>
</reference>
<comment type="caution">
    <text evidence="1">The sequence shown here is derived from an EMBL/GenBank/DDBJ whole genome shotgun (WGS) entry which is preliminary data.</text>
</comment>
<evidence type="ECO:0000313" key="1">
    <source>
        <dbReference type="EMBL" id="KAG5450778.1"/>
    </source>
</evidence>
<dbReference type="EMBL" id="NIRI02000042">
    <property type="protein sequence ID" value="KAG5450778.1"/>
    <property type="molecule type" value="Genomic_DNA"/>
</dbReference>
<dbReference type="Proteomes" id="UP000286415">
    <property type="component" value="Unassembled WGS sequence"/>
</dbReference>